<evidence type="ECO:0000313" key="1">
    <source>
        <dbReference type="EMBL" id="THU85955.1"/>
    </source>
</evidence>
<name>A0A4V4HD66_DENBC</name>
<reference evidence="1 2" key="1">
    <citation type="journal article" date="2019" name="Nat. Ecol. Evol.">
        <title>Megaphylogeny resolves global patterns of mushroom evolution.</title>
        <authorList>
            <person name="Varga T."/>
            <person name="Krizsan K."/>
            <person name="Foldi C."/>
            <person name="Dima B."/>
            <person name="Sanchez-Garcia M."/>
            <person name="Sanchez-Ramirez S."/>
            <person name="Szollosi G.J."/>
            <person name="Szarkandi J.G."/>
            <person name="Papp V."/>
            <person name="Albert L."/>
            <person name="Andreopoulos W."/>
            <person name="Angelini C."/>
            <person name="Antonin V."/>
            <person name="Barry K.W."/>
            <person name="Bougher N.L."/>
            <person name="Buchanan P."/>
            <person name="Buyck B."/>
            <person name="Bense V."/>
            <person name="Catcheside P."/>
            <person name="Chovatia M."/>
            <person name="Cooper J."/>
            <person name="Damon W."/>
            <person name="Desjardin D."/>
            <person name="Finy P."/>
            <person name="Geml J."/>
            <person name="Haridas S."/>
            <person name="Hughes K."/>
            <person name="Justo A."/>
            <person name="Karasinski D."/>
            <person name="Kautmanova I."/>
            <person name="Kiss B."/>
            <person name="Kocsube S."/>
            <person name="Kotiranta H."/>
            <person name="LaButti K.M."/>
            <person name="Lechner B.E."/>
            <person name="Liimatainen K."/>
            <person name="Lipzen A."/>
            <person name="Lukacs Z."/>
            <person name="Mihaltcheva S."/>
            <person name="Morgado L.N."/>
            <person name="Niskanen T."/>
            <person name="Noordeloos M.E."/>
            <person name="Ohm R.A."/>
            <person name="Ortiz-Santana B."/>
            <person name="Ovrebo C."/>
            <person name="Racz N."/>
            <person name="Riley R."/>
            <person name="Savchenko A."/>
            <person name="Shiryaev A."/>
            <person name="Soop K."/>
            <person name="Spirin V."/>
            <person name="Szebenyi C."/>
            <person name="Tomsovsky M."/>
            <person name="Tulloss R.E."/>
            <person name="Uehling J."/>
            <person name="Grigoriev I.V."/>
            <person name="Vagvolgyi C."/>
            <person name="Papp T."/>
            <person name="Martin F.M."/>
            <person name="Miettinen O."/>
            <person name="Hibbett D.S."/>
            <person name="Nagy L.G."/>
        </authorList>
    </citation>
    <scope>NUCLEOTIDE SEQUENCE [LARGE SCALE GENOMIC DNA]</scope>
    <source>
        <strain evidence="1 2">CBS 962.96</strain>
    </source>
</reference>
<protein>
    <submittedName>
        <fullName evidence="1">Uncharacterized protein</fullName>
    </submittedName>
</protein>
<dbReference type="AlphaFoldDB" id="A0A4V4HD66"/>
<proteinExistence type="predicted"/>
<evidence type="ECO:0000313" key="2">
    <source>
        <dbReference type="Proteomes" id="UP000297245"/>
    </source>
</evidence>
<sequence>MQRLIKLDNEILEPTWLSMMLALDSPFSGDSDSNWQHIGWRKISTNIQAP</sequence>
<dbReference type="EMBL" id="ML179521">
    <property type="protein sequence ID" value="THU85955.1"/>
    <property type="molecule type" value="Genomic_DNA"/>
</dbReference>
<organism evidence="1 2">
    <name type="scientific">Dendrothele bispora (strain CBS 962.96)</name>
    <dbReference type="NCBI Taxonomy" id="1314807"/>
    <lineage>
        <taxon>Eukaryota</taxon>
        <taxon>Fungi</taxon>
        <taxon>Dikarya</taxon>
        <taxon>Basidiomycota</taxon>
        <taxon>Agaricomycotina</taxon>
        <taxon>Agaricomycetes</taxon>
        <taxon>Agaricomycetidae</taxon>
        <taxon>Agaricales</taxon>
        <taxon>Agaricales incertae sedis</taxon>
        <taxon>Dendrothele</taxon>
    </lineage>
</organism>
<accession>A0A4V4HD66</accession>
<gene>
    <name evidence="1" type="ORF">K435DRAFT_868792</name>
</gene>
<keyword evidence="2" id="KW-1185">Reference proteome</keyword>
<dbReference type="Proteomes" id="UP000297245">
    <property type="component" value="Unassembled WGS sequence"/>
</dbReference>